<comment type="caution">
    <text evidence="2">The sequence shown here is derived from an EMBL/GenBank/DDBJ whole genome shotgun (WGS) entry which is preliminary data.</text>
</comment>
<dbReference type="AlphaFoldDB" id="A0A199UYH8"/>
<sequence length="72" mass="7969">MVRLGRIVRRGDRRLGGPSSSHTRSPLGRTFAESHAWEDLRRVARDRRLGGIDPESSGTCYTSASSNPSRDT</sequence>
<feature type="region of interest" description="Disordered" evidence="1">
    <location>
        <begin position="48"/>
        <end position="72"/>
    </location>
</feature>
<proteinExistence type="predicted"/>
<evidence type="ECO:0000313" key="3">
    <source>
        <dbReference type="Proteomes" id="UP000092600"/>
    </source>
</evidence>
<dbReference type="Proteomes" id="UP000092600">
    <property type="component" value="Unassembled WGS sequence"/>
</dbReference>
<protein>
    <submittedName>
        <fullName evidence="2">Uncharacterized protein</fullName>
    </submittedName>
</protein>
<name>A0A199UYH8_ANACO</name>
<gene>
    <name evidence="2" type="ORF">ACMD2_26918</name>
</gene>
<organism evidence="2 3">
    <name type="scientific">Ananas comosus</name>
    <name type="common">Pineapple</name>
    <name type="synonym">Ananas ananas</name>
    <dbReference type="NCBI Taxonomy" id="4615"/>
    <lineage>
        <taxon>Eukaryota</taxon>
        <taxon>Viridiplantae</taxon>
        <taxon>Streptophyta</taxon>
        <taxon>Embryophyta</taxon>
        <taxon>Tracheophyta</taxon>
        <taxon>Spermatophyta</taxon>
        <taxon>Magnoliopsida</taxon>
        <taxon>Liliopsida</taxon>
        <taxon>Poales</taxon>
        <taxon>Bromeliaceae</taxon>
        <taxon>Bromelioideae</taxon>
        <taxon>Ananas</taxon>
    </lineage>
</organism>
<reference evidence="2 3" key="1">
    <citation type="journal article" date="2016" name="DNA Res.">
        <title>The draft genome of MD-2 pineapple using hybrid error correction of long reads.</title>
        <authorList>
            <person name="Redwan R.M."/>
            <person name="Saidin A."/>
            <person name="Kumar S.V."/>
        </authorList>
    </citation>
    <scope>NUCLEOTIDE SEQUENCE [LARGE SCALE GENOMIC DNA]</scope>
    <source>
        <strain evidence="3">cv. MD2</strain>
        <tissue evidence="2">Leaf</tissue>
    </source>
</reference>
<evidence type="ECO:0000256" key="1">
    <source>
        <dbReference type="SAM" id="MobiDB-lite"/>
    </source>
</evidence>
<accession>A0A199UYH8</accession>
<evidence type="ECO:0000313" key="2">
    <source>
        <dbReference type="EMBL" id="OAY69695.1"/>
    </source>
</evidence>
<feature type="region of interest" description="Disordered" evidence="1">
    <location>
        <begin position="1"/>
        <end position="31"/>
    </location>
</feature>
<feature type="compositionally biased region" description="Polar residues" evidence="1">
    <location>
        <begin position="56"/>
        <end position="72"/>
    </location>
</feature>
<dbReference type="EMBL" id="LSRQ01004288">
    <property type="protein sequence ID" value="OAY69695.1"/>
    <property type="molecule type" value="Genomic_DNA"/>
</dbReference>